<reference evidence="3 4" key="1">
    <citation type="journal article" date="2023" name="Microorganisms">
        <title>Thiorhodovibrio frisius and Trv. litoralis spp. nov., Two Novel Members from a Clade of Fastidious Purple Sulfur Bacteria That Exhibit Unique Red-Shifted Light-Harvesting Capabilities.</title>
        <authorList>
            <person name="Methner A."/>
            <person name="Kuzyk S.B."/>
            <person name="Petersen J."/>
            <person name="Bauer S."/>
            <person name="Brinkmann H."/>
            <person name="Sichau K."/>
            <person name="Wanner G."/>
            <person name="Wolf J."/>
            <person name="Neumann-Schaal M."/>
            <person name="Henke P."/>
            <person name="Tank M."/>
            <person name="Sproer C."/>
            <person name="Bunk B."/>
            <person name="Overmann J."/>
        </authorList>
    </citation>
    <scope>NUCLEOTIDE SEQUENCE [LARGE SCALE GENOMIC DNA]</scope>
    <source>
        <strain evidence="3 4">DSM 6702</strain>
    </source>
</reference>
<dbReference type="SUPFAM" id="SSF53474">
    <property type="entry name" value="alpha/beta-Hydrolases"/>
    <property type="match status" value="1"/>
</dbReference>
<dbReference type="GO" id="GO:0047372">
    <property type="term" value="F:monoacylglycerol lipase activity"/>
    <property type="evidence" value="ECO:0007669"/>
    <property type="project" value="UniProtKB-EC"/>
</dbReference>
<protein>
    <submittedName>
        <fullName evidence="3">Thermostable monoacylglycerol lipase</fullName>
        <ecNumber evidence="3">3.1.1.23</ecNumber>
    </submittedName>
</protein>
<keyword evidence="1" id="KW-0812">Transmembrane</keyword>
<evidence type="ECO:0000256" key="1">
    <source>
        <dbReference type="SAM" id="Phobius"/>
    </source>
</evidence>
<keyword evidence="1" id="KW-1133">Transmembrane helix</keyword>
<accession>A0ABZ0S9H7</accession>
<dbReference type="Gene3D" id="3.40.50.1820">
    <property type="entry name" value="alpha/beta hydrolase"/>
    <property type="match status" value="1"/>
</dbReference>
<proteinExistence type="predicted"/>
<dbReference type="Pfam" id="PF12697">
    <property type="entry name" value="Abhydrolase_6"/>
    <property type="match status" value="1"/>
</dbReference>
<sequence>MKRFGTSLIGGLGFALLGAVLTVIGGYVLWARAQPPLQLWHQVSLEEEFTAAKAARIATLDDYLALETRVYDELNAKIYAKTPTGPMQRLNRFSPGSAADPRERRPNWNRTFELVPEDPVGGVLLLHGMSDGPYSLRVLGEALHAKGYRVLGLRMPGHGTAPAGLLTVTWEDMAAATRLGTRHLEHVLDGKPLHVMGYSTGAALALDYTLDAMEDMTRAATEEVTLAVPASLVLVSPAIGITPLAKLTRLFDLMGRLPGLGQLAWTSLVPEFDPFNYNAFTANASLQVHRMTRANAARIRRLSAAAPIEGFPATLVLLTVVDATVSPQAAVDHLLRHLAPDTHELLLYDINRQALKAPLLVANTAALSEQLLADETLPFTLTLVANRSDASRRVMLYQKPPFTASAAPGKSLDAAWPEDTLSLSHVDLPFPPDDPLYGRDPPQRPGQVFLGQLAIRGERGVLKVPAQWLLRLRHNPFYSYQRERVLNWVDRGNVRGEG</sequence>
<dbReference type="Proteomes" id="UP001432180">
    <property type="component" value="Chromosome"/>
</dbReference>
<keyword evidence="3" id="KW-0378">Hydrolase</keyword>
<gene>
    <name evidence="3" type="ORF">Thiowin_02165</name>
</gene>
<evidence type="ECO:0000313" key="4">
    <source>
        <dbReference type="Proteomes" id="UP001432180"/>
    </source>
</evidence>
<keyword evidence="1" id="KW-0472">Membrane</keyword>
<feature type="transmembrane region" description="Helical" evidence="1">
    <location>
        <begin position="7"/>
        <end position="30"/>
    </location>
</feature>
<feature type="domain" description="AB hydrolase-1" evidence="2">
    <location>
        <begin position="123"/>
        <end position="326"/>
    </location>
</feature>
<dbReference type="InterPro" id="IPR000073">
    <property type="entry name" value="AB_hydrolase_1"/>
</dbReference>
<keyword evidence="4" id="KW-1185">Reference proteome</keyword>
<dbReference type="RefSeq" id="WP_328987690.1">
    <property type="nucleotide sequence ID" value="NZ_CP121472.1"/>
</dbReference>
<name>A0ABZ0S9H7_9GAMM</name>
<dbReference type="EMBL" id="CP121472">
    <property type="protein sequence ID" value="WPL17169.1"/>
    <property type="molecule type" value="Genomic_DNA"/>
</dbReference>
<evidence type="ECO:0000313" key="3">
    <source>
        <dbReference type="EMBL" id="WPL17169.1"/>
    </source>
</evidence>
<evidence type="ECO:0000259" key="2">
    <source>
        <dbReference type="Pfam" id="PF12697"/>
    </source>
</evidence>
<dbReference type="InterPro" id="IPR029058">
    <property type="entry name" value="AB_hydrolase_fold"/>
</dbReference>
<dbReference type="EC" id="3.1.1.23" evidence="3"/>
<organism evidence="3 4">
    <name type="scientific">Thiorhodovibrio winogradskyi</name>
    <dbReference type="NCBI Taxonomy" id="77007"/>
    <lineage>
        <taxon>Bacteria</taxon>
        <taxon>Pseudomonadati</taxon>
        <taxon>Pseudomonadota</taxon>
        <taxon>Gammaproteobacteria</taxon>
        <taxon>Chromatiales</taxon>
        <taxon>Chromatiaceae</taxon>
        <taxon>Thiorhodovibrio</taxon>
    </lineage>
</organism>